<dbReference type="SUPFAM" id="SSF55486">
    <property type="entry name" value="Metalloproteases ('zincins'), catalytic domain"/>
    <property type="match status" value="1"/>
</dbReference>
<organism evidence="1 2">
    <name type="scientific">Tothia fuscella</name>
    <dbReference type="NCBI Taxonomy" id="1048955"/>
    <lineage>
        <taxon>Eukaryota</taxon>
        <taxon>Fungi</taxon>
        <taxon>Dikarya</taxon>
        <taxon>Ascomycota</taxon>
        <taxon>Pezizomycotina</taxon>
        <taxon>Dothideomycetes</taxon>
        <taxon>Pleosporomycetidae</taxon>
        <taxon>Venturiales</taxon>
        <taxon>Cylindrosympodiaceae</taxon>
        <taxon>Tothia</taxon>
    </lineage>
</organism>
<dbReference type="AlphaFoldDB" id="A0A9P4NGK9"/>
<proteinExistence type="predicted"/>
<accession>A0A9P4NGK9</accession>
<dbReference type="Proteomes" id="UP000800235">
    <property type="component" value="Unassembled WGS sequence"/>
</dbReference>
<protein>
    <submittedName>
        <fullName evidence="1">Uncharacterized protein</fullName>
    </submittedName>
</protein>
<sequence>MGFDDYIIIMCTDWDNKCGKPNADDPRGRPIACYTNHTTSWWWTQSKITCCPPFFGLRDVQEIHDFYKAKPKKEIQNEKMEFFMSSGSAFLHEMMHIDAITQFMQKNGRRKIIDRKMKTGRARIYGPRNVARSAGDDENHGLPPETTTTNADSYAVFASSIHAENTFALDHILGPFGDVATDDQSEDSMSLYGNLTFDTSSNYLVETLPPLQQQMSKSYIPSCDGTPSYRPPVTQSFGQEKIQQFCRKVDKFVVTSTKDNYGPQAYGIDGKKDIGLLWLSYSWDNTCHPTAPGKATISQDECSRALSTALNGCNTDSVDKKWGGQVQGNCIAWNITTTADNNSTPPKNRVGTQPSKRSWFSTFL</sequence>
<name>A0A9P4NGK9_9PEZI</name>
<reference evidence="1" key="1">
    <citation type="journal article" date="2020" name="Stud. Mycol.">
        <title>101 Dothideomycetes genomes: a test case for predicting lifestyles and emergence of pathogens.</title>
        <authorList>
            <person name="Haridas S."/>
            <person name="Albert R."/>
            <person name="Binder M."/>
            <person name="Bloem J."/>
            <person name="Labutti K."/>
            <person name="Salamov A."/>
            <person name="Andreopoulos B."/>
            <person name="Baker S."/>
            <person name="Barry K."/>
            <person name="Bills G."/>
            <person name="Bluhm B."/>
            <person name="Cannon C."/>
            <person name="Castanera R."/>
            <person name="Culley D."/>
            <person name="Daum C."/>
            <person name="Ezra D."/>
            <person name="Gonzalez J."/>
            <person name="Henrissat B."/>
            <person name="Kuo A."/>
            <person name="Liang C."/>
            <person name="Lipzen A."/>
            <person name="Lutzoni F."/>
            <person name="Magnuson J."/>
            <person name="Mondo S."/>
            <person name="Nolan M."/>
            <person name="Ohm R."/>
            <person name="Pangilinan J."/>
            <person name="Park H.-J."/>
            <person name="Ramirez L."/>
            <person name="Alfaro M."/>
            <person name="Sun H."/>
            <person name="Tritt A."/>
            <person name="Yoshinaga Y."/>
            <person name="Zwiers L.-H."/>
            <person name="Turgeon B."/>
            <person name="Goodwin S."/>
            <person name="Spatafora J."/>
            <person name="Crous P."/>
            <person name="Grigoriev I."/>
        </authorList>
    </citation>
    <scope>NUCLEOTIDE SEQUENCE</scope>
    <source>
        <strain evidence="1">CBS 130266</strain>
    </source>
</reference>
<comment type="caution">
    <text evidence="1">The sequence shown here is derived from an EMBL/GenBank/DDBJ whole genome shotgun (WGS) entry which is preliminary data.</text>
</comment>
<dbReference type="Gene3D" id="3.40.390.10">
    <property type="entry name" value="Collagenase (Catalytic Domain)"/>
    <property type="match status" value="1"/>
</dbReference>
<gene>
    <name evidence="1" type="ORF">EJ08DRAFT_30837</name>
</gene>
<dbReference type="EMBL" id="MU007112">
    <property type="protein sequence ID" value="KAF2420215.1"/>
    <property type="molecule type" value="Genomic_DNA"/>
</dbReference>
<dbReference type="InterPro" id="IPR024079">
    <property type="entry name" value="MetalloPept_cat_dom_sf"/>
</dbReference>
<keyword evidence="2" id="KW-1185">Reference proteome</keyword>
<evidence type="ECO:0000313" key="1">
    <source>
        <dbReference type="EMBL" id="KAF2420215.1"/>
    </source>
</evidence>
<dbReference type="OrthoDB" id="1896086at2759"/>
<dbReference type="GO" id="GO:0008237">
    <property type="term" value="F:metallopeptidase activity"/>
    <property type="evidence" value="ECO:0007669"/>
    <property type="project" value="InterPro"/>
</dbReference>
<evidence type="ECO:0000313" key="2">
    <source>
        <dbReference type="Proteomes" id="UP000800235"/>
    </source>
</evidence>